<dbReference type="GO" id="GO:0008765">
    <property type="term" value="F:UDP-N-acetylmuramoylalanyl-D-glutamate-2,6-diaminopimelate ligase activity"/>
    <property type="evidence" value="ECO:0007669"/>
    <property type="project" value="UniProtKB-UniRule"/>
</dbReference>
<comment type="caution">
    <text evidence="6">The sequence shown here is derived from an EMBL/GenBank/DDBJ whole genome shotgun (WGS) entry which is preliminary data.</text>
</comment>
<evidence type="ECO:0000313" key="7">
    <source>
        <dbReference type="Proteomes" id="UP000282388"/>
    </source>
</evidence>
<comment type="pathway">
    <text evidence="2 3">Cell wall biogenesis; peptidoglycan biosynthesis.</text>
</comment>
<dbReference type="GO" id="GO:0051301">
    <property type="term" value="P:cell division"/>
    <property type="evidence" value="ECO:0007669"/>
    <property type="project" value="UniProtKB-KW"/>
</dbReference>
<dbReference type="InterPro" id="IPR013221">
    <property type="entry name" value="Mur_ligase_cen"/>
</dbReference>
<keyword evidence="2" id="KW-0547">Nucleotide-binding</keyword>
<evidence type="ECO:0000256" key="3">
    <source>
        <dbReference type="RuleBase" id="RU004135"/>
    </source>
</evidence>
<keyword evidence="2 3" id="KW-0573">Peptidoglycan synthesis</keyword>
<comment type="similarity">
    <text evidence="1 2">Belongs to the MurCDEF family. MurE subfamily.</text>
</comment>
<feature type="modified residue" description="N6-carboxylysine" evidence="2">
    <location>
        <position position="219"/>
    </location>
</feature>
<dbReference type="EC" id="6.3.2.13" evidence="2"/>
<dbReference type="GO" id="GO:0008360">
    <property type="term" value="P:regulation of cell shape"/>
    <property type="evidence" value="ECO:0007669"/>
    <property type="project" value="UniProtKB-KW"/>
</dbReference>
<proteinExistence type="inferred from homology"/>
<feature type="domain" description="Mur ligase C-terminal" evidence="4">
    <location>
        <begin position="334"/>
        <end position="460"/>
    </location>
</feature>
<dbReference type="Gene3D" id="3.40.1390.10">
    <property type="entry name" value="MurE/MurF, N-terminal domain"/>
    <property type="match status" value="1"/>
</dbReference>
<dbReference type="InterPro" id="IPR004101">
    <property type="entry name" value="Mur_ligase_C"/>
</dbReference>
<feature type="domain" description="Mur ligase central" evidence="5">
    <location>
        <begin position="108"/>
        <end position="312"/>
    </location>
</feature>
<dbReference type="PANTHER" id="PTHR23135">
    <property type="entry name" value="MUR LIGASE FAMILY MEMBER"/>
    <property type="match status" value="1"/>
</dbReference>
<keyword evidence="2 3" id="KW-0133">Cell shape</keyword>
<dbReference type="InterPro" id="IPR005761">
    <property type="entry name" value="UDP-N-AcMur-Glu-dNH2Pim_ligase"/>
</dbReference>
<dbReference type="AlphaFoldDB" id="A0A3A8EBK9"/>
<dbReference type="SUPFAM" id="SSF53244">
    <property type="entry name" value="MurD-like peptide ligases, peptide-binding domain"/>
    <property type="match status" value="1"/>
</dbReference>
<comment type="PTM">
    <text evidence="2">Carboxylation is probably crucial for Mg(2+) binding and, consequently, for the gamma-phosphate positioning of ATP.</text>
</comment>
<keyword evidence="2 6" id="KW-0436">Ligase</keyword>
<dbReference type="SUPFAM" id="SSF53623">
    <property type="entry name" value="MurD-like peptide ligases, catalytic domain"/>
    <property type="match status" value="1"/>
</dbReference>
<dbReference type="HAMAP" id="MF_00208">
    <property type="entry name" value="MurE"/>
    <property type="match status" value="1"/>
</dbReference>
<keyword evidence="2" id="KW-0460">Magnesium</keyword>
<dbReference type="Gene3D" id="3.40.1190.10">
    <property type="entry name" value="Mur-like, catalytic domain"/>
    <property type="match status" value="1"/>
</dbReference>
<dbReference type="InterPro" id="IPR036615">
    <property type="entry name" value="Mur_ligase_C_dom_sf"/>
</dbReference>
<feature type="binding site" evidence="2">
    <location>
        <position position="29"/>
    </location>
    <ligand>
        <name>UDP-N-acetyl-alpha-D-muramoyl-L-alanyl-D-glutamate</name>
        <dbReference type="ChEBI" id="CHEBI:83900"/>
    </ligand>
</feature>
<evidence type="ECO:0000259" key="5">
    <source>
        <dbReference type="Pfam" id="PF08245"/>
    </source>
</evidence>
<keyword evidence="2 3" id="KW-0132">Cell division</keyword>
<feature type="binding site" evidence="2">
    <location>
        <position position="462"/>
    </location>
    <ligand>
        <name>meso-2,6-diaminopimelate</name>
        <dbReference type="ChEBI" id="CHEBI:57791"/>
    </ligand>
</feature>
<keyword evidence="2" id="KW-0963">Cytoplasm</keyword>
<feature type="binding site" evidence="2">
    <location>
        <begin position="110"/>
        <end position="116"/>
    </location>
    <ligand>
        <name>ATP</name>
        <dbReference type="ChEBI" id="CHEBI:30616"/>
    </ligand>
</feature>
<feature type="binding site" evidence="2">
    <location>
        <position position="382"/>
    </location>
    <ligand>
        <name>meso-2,6-diaminopimelate</name>
        <dbReference type="ChEBI" id="CHEBI:57791"/>
    </ligand>
</feature>
<feature type="binding site" evidence="2">
    <location>
        <position position="458"/>
    </location>
    <ligand>
        <name>meso-2,6-diaminopimelate</name>
        <dbReference type="ChEBI" id="CHEBI:57791"/>
    </ligand>
</feature>
<dbReference type="OrthoDB" id="9800958at2"/>
<sequence>MPICFNDIYTAAQPADWMTQPFGGFNLDSRKIRAGQIFIALTSFSQPEKTAQFAQAALDLGALAVISEIDLNIEKALTVANVRQLMGQWQKQYLQAAAPVQPARIIAVTGTNGKTTISRLIAELLMLQGKKCAVMGTTGNGILPQLEASSHTTLDALHLQNALHDYAVQGAAFASIEASSHGLEQGRLNGCDIEIAAYSNLSRDHLDYHKTLEAYAEAKSRLFQFASLKAAIINIDDEYAGIMLQAAQKNPAQPKILTYSTTKAADYEVQDIRYSLGGAVFTLKTAKGDFEVHSPLLGHFNVENIVASLIAAEQAGFELAALIAAAPKLQGAPGRMQVIRDEDRLFIVDYAHTPDALIQVLTTLKRHAAADLWAIFGCGGDRDRGKRPLMTQAALDYADVALLTSDNPRTENPEQIFADMKAGIQFANHQVHEIHDRREAIKFAVKQAKAGDIVVIAGKGHENYQEIDGVRHWFDDVVEVQSAVQALHHHPDSGYPA</sequence>
<keyword evidence="2" id="KW-0067">ATP-binding</keyword>
<feature type="binding site" evidence="2">
    <location>
        <begin position="406"/>
        <end position="409"/>
    </location>
    <ligand>
        <name>meso-2,6-diaminopimelate</name>
        <dbReference type="ChEBI" id="CHEBI:57791"/>
    </ligand>
</feature>
<comment type="function">
    <text evidence="2">Catalyzes the addition of meso-diaminopimelic acid to the nucleotide precursor UDP-N-acetylmuramoyl-L-alanyl-D-glutamate (UMAG) in the biosynthesis of bacterial cell-wall peptidoglycan.</text>
</comment>
<dbReference type="GO" id="GO:0009252">
    <property type="term" value="P:peptidoglycan biosynthetic process"/>
    <property type="evidence" value="ECO:0007669"/>
    <property type="project" value="UniProtKB-UniRule"/>
</dbReference>
<dbReference type="GO" id="GO:0000287">
    <property type="term" value="F:magnesium ion binding"/>
    <property type="evidence" value="ECO:0007669"/>
    <property type="project" value="UniProtKB-UniRule"/>
</dbReference>
<feature type="binding site" evidence="2">
    <location>
        <position position="187"/>
    </location>
    <ligand>
        <name>UDP-N-acetyl-alpha-D-muramoyl-L-alanyl-D-glutamate</name>
        <dbReference type="ChEBI" id="CHEBI:83900"/>
    </ligand>
</feature>
<keyword evidence="2 3" id="KW-0961">Cell wall biogenesis/degradation</keyword>
<evidence type="ECO:0000259" key="4">
    <source>
        <dbReference type="Pfam" id="PF02875"/>
    </source>
</evidence>
<dbReference type="Gene3D" id="3.90.190.20">
    <property type="entry name" value="Mur ligase, C-terminal domain"/>
    <property type="match status" value="1"/>
</dbReference>
<reference evidence="6 7" key="1">
    <citation type="submission" date="2018-09" db="EMBL/GenBank/DDBJ databases">
        <title>The draft genome of Acinetobacter spp. strains.</title>
        <authorList>
            <person name="Qin J."/>
            <person name="Feng Y."/>
            <person name="Zong Z."/>
        </authorList>
    </citation>
    <scope>NUCLEOTIDE SEQUENCE [LARGE SCALE GENOMIC DNA]</scope>
    <source>
        <strain evidence="6 7">WCHAc060012</strain>
    </source>
</reference>
<feature type="short sequence motif" description="Meso-diaminopimelate recognition motif" evidence="2">
    <location>
        <begin position="406"/>
        <end position="409"/>
    </location>
</feature>
<feature type="binding site" evidence="2">
    <location>
        <position position="179"/>
    </location>
    <ligand>
        <name>UDP-N-acetyl-alpha-D-muramoyl-L-alanyl-D-glutamate</name>
        <dbReference type="ChEBI" id="CHEBI:83900"/>
    </ligand>
</feature>
<dbReference type="NCBIfam" id="NF001126">
    <property type="entry name" value="PRK00139.1-4"/>
    <property type="match status" value="1"/>
</dbReference>
<dbReference type="GO" id="GO:0071555">
    <property type="term" value="P:cell wall organization"/>
    <property type="evidence" value="ECO:0007669"/>
    <property type="project" value="UniProtKB-KW"/>
</dbReference>
<dbReference type="Pfam" id="PF02875">
    <property type="entry name" value="Mur_ligase_C"/>
    <property type="match status" value="1"/>
</dbReference>
<keyword evidence="2 3" id="KW-0131">Cell cycle</keyword>
<dbReference type="Pfam" id="PF08245">
    <property type="entry name" value="Mur_ligase_M"/>
    <property type="match status" value="1"/>
</dbReference>
<comment type="subcellular location">
    <subcellularLocation>
        <location evidence="2 3">Cytoplasm</location>
    </subcellularLocation>
</comment>
<comment type="caution">
    <text evidence="2">Lacks conserved residue(s) required for the propagation of feature annotation.</text>
</comment>
<dbReference type="GO" id="GO:0005737">
    <property type="term" value="C:cytoplasm"/>
    <property type="evidence" value="ECO:0007669"/>
    <property type="project" value="UniProtKB-SubCell"/>
</dbReference>
<comment type="catalytic activity">
    <reaction evidence="2">
        <text>UDP-N-acetyl-alpha-D-muramoyl-L-alanyl-D-glutamate + meso-2,6-diaminopimelate + ATP = UDP-N-acetyl-alpha-D-muramoyl-L-alanyl-gamma-D-glutamyl-meso-2,6-diaminopimelate + ADP + phosphate + H(+)</text>
        <dbReference type="Rhea" id="RHEA:23676"/>
        <dbReference type="ChEBI" id="CHEBI:15378"/>
        <dbReference type="ChEBI" id="CHEBI:30616"/>
        <dbReference type="ChEBI" id="CHEBI:43474"/>
        <dbReference type="ChEBI" id="CHEBI:57791"/>
        <dbReference type="ChEBI" id="CHEBI:83900"/>
        <dbReference type="ChEBI" id="CHEBI:83905"/>
        <dbReference type="ChEBI" id="CHEBI:456216"/>
        <dbReference type="EC" id="6.3.2.13"/>
    </reaction>
</comment>
<dbReference type="InterPro" id="IPR035911">
    <property type="entry name" value="MurE/MurF_N"/>
</dbReference>
<dbReference type="Proteomes" id="UP000282388">
    <property type="component" value="Unassembled WGS sequence"/>
</dbReference>
<keyword evidence="7" id="KW-1185">Reference proteome</keyword>
<dbReference type="NCBIfam" id="TIGR01085">
    <property type="entry name" value="murE"/>
    <property type="match status" value="1"/>
</dbReference>
<accession>A0A3A8EBK9</accession>
<dbReference type="UniPathway" id="UPA00219"/>
<name>A0A3A8EBK9_9GAMM</name>
<gene>
    <name evidence="2" type="primary">murE</name>
    <name evidence="6" type="ORF">D7V32_07710</name>
</gene>
<feature type="binding site" evidence="2">
    <location>
        <position position="27"/>
    </location>
    <ligand>
        <name>UDP-N-acetyl-alpha-D-muramoyl-L-alanyl-D-glutamate</name>
        <dbReference type="ChEBI" id="CHEBI:83900"/>
    </ligand>
</feature>
<dbReference type="PANTHER" id="PTHR23135:SF4">
    <property type="entry name" value="UDP-N-ACETYLMURAMOYL-L-ALANYL-D-GLUTAMATE--2,6-DIAMINOPIMELATE LIGASE MURE HOMOLOG, CHLOROPLASTIC"/>
    <property type="match status" value="1"/>
</dbReference>
<evidence type="ECO:0000256" key="2">
    <source>
        <dbReference type="HAMAP-Rule" id="MF_00208"/>
    </source>
</evidence>
<dbReference type="SUPFAM" id="SSF63418">
    <property type="entry name" value="MurE/MurF N-terminal domain"/>
    <property type="match status" value="1"/>
</dbReference>
<evidence type="ECO:0000313" key="6">
    <source>
        <dbReference type="EMBL" id="RKG31579.1"/>
    </source>
</evidence>
<dbReference type="CDD" id="cd01983">
    <property type="entry name" value="SIMIBI"/>
    <property type="match status" value="1"/>
</dbReference>
<dbReference type="EMBL" id="RAXV01000014">
    <property type="protein sequence ID" value="RKG31579.1"/>
    <property type="molecule type" value="Genomic_DNA"/>
</dbReference>
<protein>
    <recommendedName>
        <fullName evidence="2">UDP-N-acetylmuramoyl-L-alanyl-D-glutamate--2,6-diaminopimelate ligase</fullName>
        <ecNumber evidence="2">6.3.2.13</ecNumber>
    </recommendedName>
    <alternativeName>
        <fullName evidence="2">Meso-A2pm-adding enzyme</fullName>
    </alternativeName>
    <alternativeName>
        <fullName evidence="2">Meso-diaminopimelate-adding enzyme</fullName>
    </alternativeName>
    <alternativeName>
        <fullName evidence="2">UDP-MurNAc-L-Ala-D-Glu:meso-diaminopimelate ligase</fullName>
    </alternativeName>
    <alternativeName>
        <fullName evidence="2">UDP-MurNAc-tripeptide synthetase</fullName>
    </alternativeName>
    <alternativeName>
        <fullName evidence="2">UDP-N-acetylmuramyl-tripeptide synthetase</fullName>
    </alternativeName>
</protein>
<dbReference type="RefSeq" id="WP_120402312.1">
    <property type="nucleotide sequence ID" value="NZ_RAXV01000014.1"/>
</dbReference>
<feature type="binding site" evidence="2">
    <location>
        <begin position="152"/>
        <end position="153"/>
    </location>
    <ligand>
        <name>UDP-N-acetyl-alpha-D-muramoyl-L-alanyl-D-glutamate</name>
        <dbReference type="ChEBI" id="CHEBI:83900"/>
    </ligand>
</feature>
<organism evidence="6 7">
    <name type="scientific">Acinetobacter tianfuensis</name>
    <dbReference type="NCBI Taxonomy" id="2419603"/>
    <lineage>
        <taxon>Bacteria</taxon>
        <taxon>Pseudomonadati</taxon>
        <taxon>Pseudomonadota</taxon>
        <taxon>Gammaproteobacteria</taxon>
        <taxon>Moraxellales</taxon>
        <taxon>Moraxellaceae</taxon>
        <taxon>Acinetobacter</taxon>
    </lineage>
</organism>
<comment type="cofactor">
    <cofactor evidence="2">
        <name>Mg(2+)</name>
        <dbReference type="ChEBI" id="CHEBI:18420"/>
    </cofactor>
</comment>
<dbReference type="GO" id="GO:0005524">
    <property type="term" value="F:ATP binding"/>
    <property type="evidence" value="ECO:0007669"/>
    <property type="project" value="UniProtKB-UniRule"/>
</dbReference>
<evidence type="ECO:0000256" key="1">
    <source>
        <dbReference type="ARBA" id="ARBA00005898"/>
    </source>
</evidence>
<feature type="binding site" evidence="2">
    <location>
        <position position="185"/>
    </location>
    <ligand>
        <name>UDP-N-acetyl-alpha-D-muramoyl-L-alanyl-D-glutamate</name>
        <dbReference type="ChEBI" id="CHEBI:83900"/>
    </ligand>
</feature>
<dbReference type="InterPro" id="IPR036565">
    <property type="entry name" value="Mur-like_cat_sf"/>
</dbReference>